<dbReference type="RefSeq" id="WP_012278080.1">
    <property type="nucleotide sequence ID" value="NC_010334.1"/>
</dbReference>
<organism evidence="5 6">
    <name type="scientific">Shewanella halifaxensis (strain HAW-EB4)</name>
    <dbReference type="NCBI Taxonomy" id="458817"/>
    <lineage>
        <taxon>Bacteria</taxon>
        <taxon>Pseudomonadati</taxon>
        <taxon>Pseudomonadota</taxon>
        <taxon>Gammaproteobacteria</taxon>
        <taxon>Alteromonadales</taxon>
        <taxon>Shewanellaceae</taxon>
        <taxon>Shewanella</taxon>
    </lineage>
</organism>
<dbReference type="Proteomes" id="UP000001317">
    <property type="component" value="Chromosome"/>
</dbReference>
<dbReference type="KEGG" id="shl:Shal_3005"/>
<proteinExistence type="inferred from homology"/>
<protein>
    <submittedName>
        <fullName evidence="5">4'-phosphopantetheinyl transferase</fullName>
    </submittedName>
</protein>
<dbReference type="Pfam" id="PF01648">
    <property type="entry name" value="ACPS"/>
    <property type="match status" value="1"/>
</dbReference>
<dbReference type="Pfam" id="PF22624">
    <property type="entry name" value="AASDHPPT_N"/>
    <property type="match status" value="1"/>
</dbReference>
<sequence length="318" mass="35601">MSELTAIKLYFCPLNSTDLDTESAALINTWLPQDEIDKVNRYIKQEAKEHALMVRGFLRALLSKHSDILPADWCFEYGDKGKPRLSEAQFKQTGIHFNLSHSGDWLLVGICPPRLKAEYCNEADAVEFGVDIERCRSSTNIYSILSHYFSEPEKAALLALPAEFQRARFFDLWALKESYIKAKGLGLALSLKSFAFDFSTLVETSLKLGVIQGVSPLAYAATSELGSSPIRLKQNIALSTQQESEEEQVASEQPLQKMKAAQDWHCWLGHLDVGHLNVGHLDVGQSDEQYRFAISVGQCKQVSIKAMSVDLKALLERV</sequence>
<dbReference type="eggNOG" id="COG2091">
    <property type="taxonomic scope" value="Bacteria"/>
</dbReference>
<evidence type="ECO:0000259" key="3">
    <source>
        <dbReference type="Pfam" id="PF01648"/>
    </source>
</evidence>
<dbReference type="GO" id="GO:0008897">
    <property type="term" value="F:holo-[acyl-carrier-protein] synthase activity"/>
    <property type="evidence" value="ECO:0007669"/>
    <property type="project" value="InterPro"/>
</dbReference>
<evidence type="ECO:0000313" key="6">
    <source>
        <dbReference type="Proteomes" id="UP000001317"/>
    </source>
</evidence>
<keyword evidence="6" id="KW-1185">Reference proteome</keyword>
<dbReference type="EMBL" id="CP000931">
    <property type="protein sequence ID" value="ABZ77554.1"/>
    <property type="molecule type" value="Genomic_DNA"/>
</dbReference>
<dbReference type="AlphaFoldDB" id="B0TPA7"/>
<accession>B0TPA7</accession>
<dbReference type="STRING" id="458817.Shal_3005"/>
<dbReference type="GO" id="GO:0005829">
    <property type="term" value="C:cytosol"/>
    <property type="evidence" value="ECO:0007669"/>
    <property type="project" value="TreeGrafter"/>
</dbReference>
<dbReference type="Gene3D" id="3.90.470.20">
    <property type="entry name" value="4'-phosphopantetheinyl transferase domain"/>
    <property type="match status" value="1"/>
</dbReference>
<evidence type="ECO:0000256" key="2">
    <source>
        <dbReference type="ARBA" id="ARBA00022679"/>
    </source>
</evidence>
<dbReference type="GO" id="GO:0000287">
    <property type="term" value="F:magnesium ion binding"/>
    <property type="evidence" value="ECO:0007669"/>
    <property type="project" value="InterPro"/>
</dbReference>
<dbReference type="SUPFAM" id="SSF56214">
    <property type="entry name" value="4'-phosphopantetheinyl transferase"/>
    <property type="match status" value="2"/>
</dbReference>
<dbReference type="InterPro" id="IPR050559">
    <property type="entry name" value="P-Pant_transferase_sf"/>
</dbReference>
<reference evidence="5" key="1">
    <citation type="submission" date="2008-01" db="EMBL/GenBank/DDBJ databases">
        <title>Complete sequence of Shewanella halifaxensis HAW-EB4.</title>
        <authorList>
            <consortium name="US DOE Joint Genome Institute"/>
            <person name="Copeland A."/>
            <person name="Lucas S."/>
            <person name="Lapidus A."/>
            <person name="Glavina del Rio T."/>
            <person name="Dalin E."/>
            <person name="Tice H."/>
            <person name="Bruce D."/>
            <person name="Goodwin L."/>
            <person name="Pitluck S."/>
            <person name="Sims D."/>
            <person name="Brettin T."/>
            <person name="Detter J.C."/>
            <person name="Han C."/>
            <person name="Kuske C.R."/>
            <person name="Schmutz J."/>
            <person name="Larimer F."/>
            <person name="Land M."/>
            <person name="Hauser L."/>
            <person name="Kyrpides N."/>
            <person name="Kim E."/>
            <person name="Zhao J.-S."/>
            <person name="Richardson P."/>
        </authorList>
    </citation>
    <scope>NUCLEOTIDE SEQUENCE [LARGE SCALE GENOMIC DNA]</scope>
    <source>
        <strain evidence="5">HAW-EB4</strain>
    </source>
</reference>
<dbReference type="GO" id="GO:0019878">
    <property type="term" value="P:lysine biosynthetic process via aminoadipic acid"/>
    <property type="evidence" value="ECO:0007669"/>
    <property type="project" value="TreeGrafter"/>
</dbReference>
<evidence type="ECO:0000313" key="5">
    <source>
        <dbReference type="EMBL" id="ABZ77554.1"/>
    </source>
</evidence>
<dbReference type="HOGENOM" id="CLU_057011_4_1_6"/>
<dbReference type="PANTHER" id="PTHR12215:SF10">
    <property type="entry name" value="L-AMINOADIPATE-SEMIALDEHYDE DEHYDROGENASE-PHOSPHOPANTETHEINYL TRANSFERASE"/>
    <property type="match status" value="1"/>
</dbReference>
<comment type="similarity">
    <text evidence="1">Belongs to the P-Pant transferase superfamily. Gsp/Sfp/HetI/AcpT family.</text>
</comment>
<evidence type="ECO:0000259" key="4">
    <source>
        <dbReference type="Pfam" id="PF22624"/>
    </source>
</evidence>
<name>B0TPA7_SHEHH</name>
<feature type="domain" description="4'-phosphopantetheinyl transferase N-terminal" evidence="4">
    <location>
        <begin position="27"/>
        <end position="108"/>
    </location>
</feature>
<feature type="domain" description="4'-phosphopantetheinyl transferase" evidence="3">
    <location>
        <begin position="128"/>
        <end position="204"/>
    </location>
</feature>
<gene>
    <name evidence="5" type="ordered locus">Shal_3005</name>
</gene>
<dbReference type="InterPro" id="IPR008278">
    <property type="entry name" value="4-PPantetheinyl_Trfase_dom"/>
</dbReference>
<dbReference type="InterPro" id="IPR055066">
    <property type="entry name" value="AASDHPPT_N"/>
</dbReference>
<keyword evidence="2 5" id="KW-0808">Transferase</keyword>
<dbReference type="PANTHER" id="PTHR12215">
    <property type="entry name" value="PHOSPHOPANTETHEINE TRANSFERASE"/>
    <property type="match status" value="1"/>
</dbReference>
<evidence type="ECO:0000256" key="1">
    <source>
        <dbReference type="ARBA" id="ARBA00010990"/>
    </source>
</evidence>
<dbReference type="InterPro" id="IPR037143">
    <property type="entry name" value="4-PPantetheinyl_Trfase_dom_sf"/>
</dbReference>